<dbReference type="KEGG" id="dla:I6G47_05775"/>
<dbReference type="Gene3D" id="3.30.530.20">
    <property type="match status" value="1"/>
</dbReference>
<evidence type="ECO:0000313" key="5">
    <source>
        <dbReference type="Proteomes" id="UP000183417"/>
    </source>
</evidence>
<reference evidence="3 6" key="2">
    <citation type="submission" date="2020-12" db="EMBL/GenBank/DDBJ databases">
        <title>FDA dAtabase for Regulatory Grade micrObial Sequences (FDA-ARGOS): Supporting development and validation of Infectious Disease Dx tests.</title>
        <authorList>
            <person name="Sproer C."/>
            <person name="Gronow S."/>
            <person name="Severitt S."/>
            <person name="Schroder I."/>
            <person name="Tallon L."/>
            <person name="Sadzewicz L."/>
            <person name="Zhao X."/>
            <person name="Boylan J."/>
            <person name="Ott S."/>
            <person name="Bowen H."/>
            <person name="Vavikolanu K."/>
            <person name="Mehta A."/>
            <person name="Aluvathingal J."/>
            <person name="Nadendla S."/>
            <person name="Lowell S."/>
            <person name="Myers T."/>
            <person name="Yan Y."/>
            <person name="Sichtig H."/>
        </authorList>
    </citation>
    <scope>NUCLEOTIDE SEQUENCE [LARGE SCALE GENOMIC DNA]</scope>
    <source>
        <strain evidence="3 6">FDAARGOS_890</strain>
    </source>
</reference>
<dbReference type="Proteomes" id="UP000595064">
    <property type="component" value="Chromosome"/>
</dbReference>
<sequence>MSHTVHTIRLHRVLKAPPQRVYQAFTTAAALAKWLPPHGYICEVPEFDARVGGRYRMAFVNLSTGGRSGFGGEFLDLEPGRLVRHTDRFDDPQLPGEMITTITLREVFCGTEMDVTQEGVPAVIPAEACHLGWQESLQLLTLLVEASVPG</sequence>
<dbReference type="CDD" id="cd08895">
    <property type="entry name" value="SRPBCC_CalC_Aha1-like_2"/>
    <property type="match status" value="1"/>
</dbReference>
<proteinExistence type="inferred from homology"/>
<dbReference type="Pfam" id="PF08327">
    <property type="entry name" value="AHSA1"/>
    <property type="match status" value="1"/>
</dbReference>
<feature type="domain" description="Activator of Hsp90 ATPase homologue 1/2-like C-terminal" evidence="2">
    <location>
        <begin position="15"/>
        <end position="144"/>
    </location>
</feature>
<dbReference type="EMBL" id="CP065748">
    <property type="protein sequence ID" value="QPS82587.1"/>
    <property type="molecule type" value="Genomic_DNA"/>
</dbReference>
<gene>
    <name evidence="3" type="ORF">I6G47_05775</name>
    <name evidence="4" type="ORF">SAMN05421547_109119</name>
</gene>
<dbReference type="SUPFAM" id="SSF55961">
    <property type="entry name" value="Bet v1-like"/>
    <property type="match status" value="1"/>
</dbReference>
<dbReference type="Proteomes" id="UP000183417">
    <property type="component" value="Unassembled WGS sequence"/>
</dbReference>
<dbReference type="InterPro" id="IPR013538">
    <property type="entry name" value="ASHA1/2-like_C"/>
</dbReference>
<dbReference type="EMBL" id="FNPE01000009">
    <property type="protein sequence ID" value="SDY91777.1"/>
    <property type="molecule type" value="Genomic_DNA"/>
</dbReference>
<dbReference type="GeneID" id="94692394"/>
<reference evidence="4 5" key="1">
    <citation type="submission" date="2016-10" db="EMBL/GenBank/DDBJ databases">
        <authorList>
            <person name="de Groot N.N."/>
        </authorList>
    </citation>
    <scope>NUCLEOTIDE SEQUENCE [LARGE SCALE GENOMIC DNA]</scope>
    <source>
        <strain evidence="4 5">LMG 24775</strain>
    </source>
</reference>
<accession>A0A1H3NS91</accession>
<name>A0A1H3NS91_9BURK</name>
<comment type="similarity">
    <text evidence="1">Belongs to the AHA1 family.</text>
</comment>
<evidence type="ECO:0000259" key="2">
    <source>
        <dbReference type="Pfam" id="PF08327"/>
    </source>
</evidence>
<keyword evidence="6" id="KW-1185">Reference proteome</keyword>
<evidence type="ECO:0000313" key="4">
    <source>
        <dbReference type="EMBL" id="SDY91777.1"/>
    </source>
</evidence>
<organism evidence="4 5">
    <name type="scientific">Delftia lacustris</name>
    <dbReference type="NCBI Taxonomy" id="558537"/>
    <lineage>
        <taxon>Bacteria</taxon>
        <taxon>Pseudomonadati</taxon>
        <taxon>Pseudomonadota</taxon>
        <taxon>Betaproteobacteria</taxon>
        <taxon>Burkholderiales</taxon>
        <taxon>Comamonadaceae</taxon>
        <taxon>Delftia</taxon>
    </lineage>
</organism>
<dbReference type="AlphaFoldDB" id="A0A1H3NS91"/>
<dbReference type="RefSeq" id="WP_012205499.1">
    <property type="nucleotide sequence ID" value="NZ_CP065748.1"/>
</dbReference>
<evidence type="ECO:0000256" key="1">
    <source>
        <dbReference type="ARBA" id="ARBA00006817"/>
    </source>
</evidence>
<protein>
    <submittedName>
        <fullName evidence="3">SRPBCC family protein</fullName>
    </submittedName>
    <submittedName>
        <fullName evidence="4">Uncharacterized conserved protein YndB, AHSA1/START domain</fullName>
    </submittedName>
</protein>
<evidence type="ECO:0000313" key="3">
    <source>
        <dbReference type="EMBL" id="QPS82587.1"/>
    </source>
</evidence>
<dbReference type="InterPro" id="IPR023393">
    <property type="entry name" value="START-like_dom_sf"/>
</dbReference>
<evidence type="ECO:0000313" key="6">
    <source>
        <dbReference type="Proteomes" id="UP000595064"/>
    </source>
</evidence>